<dbReference type="Proteomes" id="UP000431533">
    <property type="component" value="Unassembled WGS sequence"/>
</dbReference>
<dbReference type="PANTHER" id="PTHR37542:SF1">
    <property type="entry name" value="PRION-INHIBITION AND PROPAGATION HELO DOMAIN-CONTAINING PROTEIN"/>
    <property type="match status" value="1"/>
</dbReference>
<dbReference type="RefSeq" id="XP_031001517.1">
    <property type="nucleotide sequence ID" value="XM_031153380.1"/>
</dbReference>
<dbReference type="PANTHER" id="PTHR37542">
    <property type="entry name" value="HELO DOMAIN-CONTAINING PROTEIN-RELATED"/>
    <property type="match status" value="1"/>
</dbReference>
<dbReference type="InterPro" id="IPR011009">
    <property type="entry name" value="Kinase-like_dom_sf"/>
</dbReference>
<reference evidence="2 3" key="1">
    <citation type="submission" date="2018-05" db="EMBL/GenBank/DDBJ databases">
        <title>Genome sequencing and assembly of the regulated plant pathogen Lachnellula willkommii and related sister species for the development of diagnostic species identification markers.</title>
        <authorList>
            <person name="Giroux E."/>
            <person name="Bilodeau G."/>
        </authorList>
    </citation>
    <scope>NUCLEOTIDE SEQUENCE [LARGE SCALE GENOMIC DNA]</scope>
    <source>
        <strain evidence="2 3">CBS 185.66</strain>
    </source>
</reference>
<dbReference type="GeneID" id="41988658"/>
<evidence type="ECO:0000313" key="2">
    <source>
        <dbReference type="EMBL" id="TVY22729.1"/>
    </source>
</evidence>
<dbReference type="AlphaFoldDB" id="A0A8H8QWM8"/>
<name>A0A8H8QWM8_9HELO</name>
<evidence type="ECO:0000259" key="1">
    <source>
        <dbReference type="PROSITE" id="PS50011"/>
    </source>
</evidence>
<keyword evidence="3" id="KW-1185">Reference proteome</keyword>
<comment type="caution">
    <text evidence="2">The sequence shown here is derived from an EMBL/GenBank/DDBJ whole genome shotgun (WGS) entry which is preliminary data.</text>
</comment>
<dbReference type="EMBL" id="QGMH01000236">
    <property type="protein sequence ID" value="TVY22729.1"/>
    <property type="molecule type" value="Genomic_DNA"/>
</dbReference>
<organism evidence="2 3">
    <name type="scientific">Lachnellula hyalina</name>
    <dbReference type="NCBI Taxonomy" id="1316788"/>
    <lineage>
        <taxon>Eukaryota</taxon>
        <taxon>Fungi</taxon>
        <taxon>Dikarya</taxon>
        <taxon>Ascomycota</taxon>
        <taxon>Pezizomycotina</taxon>
        <taxon>Leotiomycetes</taxon>
        <taxon>Helotiales</taxon>
        <taxon>Lachnaceae</taxon>
        <taxon>Lachnellula</taxon>
    </lineage>
</organism>
<evidence type="ECO:0000313" key="3">
    <source>
        <dbReference type="Proteomes" id="UP000431533"/>
    </source>
</evidence>
<dbReference type="InterPro" id="IPR000719">
    <property type="entry name" value="Prot_kinase_dom"/>
</dbReference>
<protein>
    <recommendedName>
        <fullName evidence="1">Protein kinase domain-containing protein</fullName>
    </recommendedName>
</protein>
<dbReference type="Gene3D" id="1.10.510.10">
    <property type="entry name" value="Transferase(Phosphotransferase) domain 1"/>
    <property type="match status" value="1"/>
</dbReference>
<accession>A0A8H8QWM8</accession>
<dbReference type="SUPFAM" id="SSF56112">
    <property type="entry name" value="Protein kinase-like (PK-like)"/>
    <property type="match status" value="1"/>
</dbReference>
<dbReference type="PROSITE" id="PS50011">
    <property type="entry name" value="PROTEIN_KINASE_DOM"/>
    <property type="match status" value="1"/>
</dbReference>
<gene>
    <name evidence="2" type="ORF">LHYA1_G008460</name>
</gene>
<dbReference type="GO" id="GO:0004672">
    <property type="term" value="F:protein kinase activity"/>
    <property type="evidence" value="ECO:0007669"/>
    <property type="project" value="InterPro"/>
</dbReference>
<sequence>MEVAGLALAIVATTDLCFKYGKILIDTCTSFKGAKTEINERILYVESRWNRTRIQLVFIKKIWDTLDEEHQSIQDRLLQVLASKLSNTTSKLDKLSKKWSHTQEAEHQVIMVNPLKYILVKQGLDDTIQDLALWQKEFDPSWFLILKVPNALIDQELSKDELTSSFPSMRDLRGAARERPPQKKSIFLPGDGVDLSTRREIPFASAKCVQRTGSENWVLIDSMPCDPEADVNLQTKDVRELASKLSHLDPIVFGILQCRGVIRNLEAGNKRPSSFDFVFQIPNELSDPKSLRSYLSLGTDHTLTDRLNVAKQLVKSVSYVHTLGFVHKNVRPETILAFQDKKSALGIVFLTGFEKIRMADGRTRRSGDSAWEKNLYRHPHRQGVNPEETYVMQHDIYSLGVCLLEIGIWESFVAYEDDTAAPIPTKSLNIASEDGESGGPYLMKEHLVALAKHHLPRCMGEKYEQIVVNCLTCLDDDNADFGNQNEFEDADGVLLGVRYIEKVRIELLA</sequence>
<feature type="domain" description="Protein kinase" evidence="1">
    <location>
        <begin position="183"/>
        <end position="509"/>
    </location>
</feature>
<dbReference type="OrthoDB" id="1911848at2759"/>
<proteinExistence type="predicted"/>
<dbReference type="GO" id="GO:0005524">
    <property type="term" value="F:ATP binding"/>
    <property type="evidence" value="ECO:0007669"/>
    <property type="project" value="InterPro"/>
</dbReference>